<keyword evidence="4" id="KW-0175">Coiled coil</keyword>
<feature type="coiled-coil region" evidence="4">
    <location>
        <begin position="6"/>
        <end position="45"/>
    </location>
</feature>
<dbReference type="GO" id="GO:0033178">
    <property type="term" value="C:proton-transporting two-sector ATPase complex, catalytic domain"/>
    <property type="evidence" value="ECO:0007669"/>
    <property type="project" value="InterPro"/>
</dbReference>
<dbReference type="InterPro" id="IPR038495">
    <property type="entry name" value="ATPase_E_C"/>
</dbReference>
<dbReference type="Gene3D" id="1.20.5.620">
    <property type="entry name" value="F1F0 ATP synthase subunit B, membrane domain"/>
    <property type="match status" value="1"/>
</dbReference>
<sequence>MNSELIKVIELEAEAERQRILEASQKNAGEIVQQARAQAAELERKSLADSQALEKTEMAKADSTANLQAMAILLEVKSRIIDGVFQSAYQKIKKTPPERYRQALKSMLREAAEDLPGETVVLTSPGDLKVVQELVKAAKLKAEVRPDPQVQEGIIMSDKSGSHSVLNRFSDRLERARPSLVARISETLWG</sequence>
<gene>
    <name evidence="5" type="ORF">A2024_06815</name>
</gene>
<evidence type="ECO:0000256" key="1">
    <source>
        <dbReference type="ARBA" id="ARBA00005901"/>
    </source>
</evidence>
<dbReference type="Proteomes" id="UP000177230">
    <property type="component" value="Unassembled WGS sequence"/>
</dbReference>
<evidence type="ECO:0000313" key="5">
    <source>
        <dbReference type="EMBL" id="OGF08411.1"/>
    </source>
</evidence>
<evidence type="ECO:0000256" key="4">
    <source>
        <dbReference type="SAM" id="Coils"/>
    </source>
</evidence>
<dbReference type="SUPFAM" id="SSF160527">
    <property type="entry name" value="V-type ATPase subunit E-like"/>
    <property type="match status" value="1"/>
</dbReference>
<evidence type="ECO:0000256" key="2">
    <source>
        <dbReference type="ARBA" id="ARBA00022448"/>
    </source>
</evidence>
<dbReference type="Gene3D" id="3.30.2320.30">
    <property type="entry name" value="ATP synthase, E subunit, C-terminal"/>
    <property type="match status" value="1"/>
</dbReference>
<comment type="caution">
    <text evidence="5">The sequence shown here is derived from an EMBL/GenBank/DDBJ whole genome shotgun (WGS) entry which is preliminary data.</text>
</comment>
<name>A0A1F5R3A7_9BACT</name>
<comment type="similarity">
    <text evidence="1">Belongs to the V-ATPase E subunit family.</text>
</comment>
<dbReference type="AlphaFoldDB" id="A0A1F5R3A7"/>
<keyword evidence="2" id="KW-0813">Transport</keyword>
<evidence type="ECO:0008006" key="7">
    <source>
        <dbReference type="Google" id="ProtNLM"/>
    </source>
</evidence>
<dbReference type="InterPro" id="IPR002842">
    <property type="entry name" value="ATPase_V1_Esu"/>
</dbReference>
<evidence type="ECO:0000256" key="3">
    <source>
        <dbReference type="ARBA" id="ARBA00023065"/>
    </source>
</evidence>
<evidence type="ECO:0000313" key="6">
    <source>
        <dbReference type="Proteomes" id="UP000177230"/>
    </source>
</evidence>
<keyword evidence="3" id="KW-0406">Ion transport</keyword>
<dbReference type="EMBL" id="MFFM01000047">
    <property type="protein sequence ID" value="OGF08411.1"/>
    <property type="molecule type" value="Genomic_DNA"/>
</dbReference>
<proteinExistence type="inferred from homology"/>
<organism evidence="5 6">
    <name type="scientific">Candidatus Edwardsbacteria bacterium GWF2_54_11</name>
    <dbReference type="NCBI Taxonomy" id="1817851"/>
    <lineage>
        <taxon>Bacteria</taxon>
        <taxon>Candidatus Edwardsiibacteriota</taxon>
    </lineage>
</organism>
<protein>
    <recommendedName>
        <fullName evidence="7">V-type proton ATPase subunit E</fullName>
    </recommendedName>
</protein>
<reference evidence="5 6" key="1">
    <citation type="journal article" date="2016" name="Nat. Commun.">
        <title>Thousands of microbial genomes shed light on interconnected biogeochemical processes in an aquifer system.</title>
        <authorList>
            <person name="Anantharaman K."/>
            <person name="Brown C.T."/>
            <person name="Hug L.A."/>
            <person name="Sharon I."/>
            <person name="Castelle C.J."/>
            <person name="Probst A.J."/>
            <person name="Thomas B.C."/>
            <person name="Singh A."/>
            <person name="Wilkins M.J."/>
            <person name="Karaoz U."/>
            <person name="Brodie E.L."/>
            <person name="Williams K.H."/>
            <person name="Hubbard S.S."/>
            <person name="Banfield J.F."/>
        </authorList>
    </citation>
    <scope>NUCLEOTIDE SEQUENCE [LARGE SCALE GENOMIC DNA]</scope>
</reference>
<accession>A0A1F5R3A7</accession>
<dbReference type="GO" id="GO:0046961">
    <property type="term" value="F:proton-transporting ATPase activity, rotational mechanism"/>
    <property type="evidence" value="ECO:0007669"/>
    <property type="project" value="InterPro"/>
</dbReference>
<dbReference type="Pfam" id="PF01991">
    <property type="entry name" value="vATP-synt_E"/>
    <property type="match status" value="1"/>
</dbReference>